<evidence type="ECO:0000259" key="8">
    <source>
        <dbReference type="Pfam" id="PF01757"/>
    </source>
</evidence>
<feature type="transmembrane region" description="Helical" evidence="7">
    <location>
        <begin position="7"/>
        <end position="28"/>
    </location>
</feature>
<evidence type="ECO:0000256" key="1">
    <source>
        <dbReference type="ARBA" id="ARBA00004651"/>
    </source>
</evidence>
<keyword evidence="9" id="KW-0012">Acyltransferase</keyword>
<evidence type="ECO:0000256" key="3">
    <source>
        <dbReference type="ARBA" id="ARBA00022475"/>
    </source>
</evidence>
<keyword evidence="9" id="KW-0808">Transferase</keyword>
<keyword evidence="5 7" id="KW-1133">Transmembrane helix</keyword>
<feature type="transmembrane region" description="Helical" evidence="7">
    <location>
        <begin position="34"/>
        <end position="55"/>
    </location>
</feature>
<dbReference type="PANTHER" id="PTHR40074">
    <property type="entry name" value="O-ACETYLTRANSFERASE WECH"/>
    <property type="match status" value="1"/>
</dbReference>
<evidence type="ECO:0000256" key="4">
    <source>
        <dbReference type="ARBA" id="ARBA00022692"/>
    </source>
</evidence>
<feature type="transmembrane region" description="Helical" evidence="7">
    <location>
        <begin position="116"/>
        <end position="136"/>
    </location>
</feature>
<keyword evidence="4 7" id="KW-0812">Transmembrane</keyword>
<feature type="domain" description="Acyltransferase 3" evidence="8">
    <location>
        <begin position="5"/>
        <end position="304"/>
    </location>
</feature>
<feature type="transmembrane region" description="Helical" evidence="7">
    <location>
        <begin position="290"/>
        <end position="312"/>
    </location>
</feature>
<comment type="caution">
    <text evidence="9">The sequence shown here is derived from an EMBL/GenBank/DDBJ whole genome shotgun (WGS) entry which is preliminary data.</text>
</comment>
<evidence type="ECO:0000256" key="5">
    <source>
        <dbReference type="ARBA" id="ARBA00022989"/>
    </source>
</evidence>
<dbReference type="GO" id="GO:0016746">
    <property type="term" value="F:acyltransferase activity"/>
    <property type="evidence" value="ECO:0007669"/>
    <property type="project" value="UniProtKB-KW"/>
</dbReference>
<dbReference type="PANTHER" id="PTHR40074:SF2">
    <property type="entry name" value="O-ACETYLTRANSFERASE WECH"/>
    <property type="match status" value="1"/>
</dbReference>
<comment type="subcellular location">
    <subcellularLocation>
        <location evidence="1">Cell membrane</location>
        <topology evidence="1">Multi-pass membrane protein</topology>
    </subcellularLocation>
</comment>
<feature type="transmembrane region" description="Helical" evidence="7">
    <location>
        <begin position="164"/>
        <end position="182"/>
    </location>
</feature>
<feature type="transmembrane region" description="Helical" evidence="7">
    <location>
        <begin position="76"/>
        <end position="96"/>
    </location>
</feature>
<gene>
    <name evidence="9" type="ORF">LH440_09805</name>
</gene>
<comment type="similarity">
    <text evidence="2">Belongs to the acyltransferase 3 family.</text>
</comment>
<evidence type="ECO:0000256" key="6">
    <source>
        <dbReference type="ARBA" id="ARBA00023136"/>
    </source>
</evidence>
<dbReference type="EMBL" id="JAJAXM010000016">
    <property type="protein sequence ID" value="MCG9026191.1"/>
    <property type="molecule type" value="Genomic_DNA"/>
</dbReference>
<proteinExistence type="inferred from homology"/>
<evidence type="ECO:0000313" key="10">
    <source>
        <dbReference type="Proteomes" id="UP001200247"/>
    </source>
</evidence>
<evidence type="ECO:0000256" key="2">
    <source>
        <dbReference type="ARBA" id="ARBA00007400"/>
    </source>
</evidence>
<dbReference type="Proteomes" id="UP001200247">
    <property type="component" value="Unassembled WGS sequence"/>
</dbReference>
<evidence type="ECO:0000313" key="9">
    <source>
        <dbReference type="EMBL" id="MCG9026191.1"/>
    </source>
</evidence>
<feature type="transmembrane region" description="Helical" evidence="7">
    <location>
        <begin position="141"/>
        <end position="158"/>
    </location>
</feature>
<sequence>MVITSLVYLRAVAILLVIGVHAISYGSMTWEQWAWWHRLWTDSTVFFVIISGYLFHHLVSDRRTISRFLGQKLRHVFLPYCVLSLLILVCDGLRNHESPVRVLQDYPLHLLRGDALLPYWFIPAQLGMTAISVVLWYARQYARVLVVLPFLILLTVLVPRPVDSIGWSLLHFLPFYLLGIALSKYRQRSLAWLGRWRSLAWLAVAAVCLYGLSLRYYGVNSLQKGVVFLLLYGWLERRQTAGWLESLPGCWMKWLSDASIGLFFLHYLFMEGLGWWLARHPVMLNPYAMHALGMAFSLGGSMLAVTLVRLLLPHHSKFLIGC</sequence>
<dbReference type="InterPro" id="IPR002656">
    <property type="entry name" value="Acyl_transf_3_dom"/>
</dbReference>
<dbReference type="Pfam" id="PF01757">
    <property type="entry name" value="Acyl_transf_3"/>
    <property type="match status" value="1"/>
</dbReference>
<protein>
    <submittedName>
        <fullName evidence="9">Acyltransferase</fullName>
    </submittedName>
</protein>
<organism evidence="9 10">
    <name type="scientific">Laribacter hongkongensis</name>
    <dbReference type="NCBI Taxonomy" id="168471"/>
    <lineage>
        <taxon>Bacteria</taxon>
        <taxon>Pseudomonadati</taxon>
        <taxon>Pseudomonadota</taxon>
        <taxon>Betaproteobacteria</taxon>
        <taxon>Neisseriales</taxon>
        <taxon>Aquaspirillaceae</taxon>
        <taxon>Laribacter</taxon>
    </lineage>
</organism>
<feature type="transmembrane region" description="Helical" evidence="7">
    <location>
        <begin position="255"/>
        <end position="278"/>
    </location>
</feature>
<feature type="transmembrane region" description="Helical" evidence="7">
    <location>
        <begin position="194"/>
        <end position="212"/>
    </location>
</feature>
<reference evidence="9 10" key="1">
    <citation type="submission" date="2021-10" db="EMBL/GenBank/DDBJ databases">
        <title>Whole-genome sequencing analysis of Laribacter hongkongensis: virulence gene profiles, carbohydrate-active enzyme prediction, and antimicrobial resistance characterization.</title>
        <authorList>
            <person name="Yuan P."/>
            <person name="Zhan Y."/>
            <person name="Chen D."/>
        </authorList>
    </citation>
    <scope>NUCLEOTIDE SEQUENCE [LARGE SCALE GENOMIC DNA]</scope>
    <source>
        <strain evidence="9 10">W67</strain>
    </source>
</reference>
<dbReference type="GO" id="GO:0005886">
    <property type="term" value="C:plasma membrane"/>
    <property type="evidence" value="ECO:0007669"/>
    <property type="project" value="UniProtKB-SubCell"/>
</dbReference>
<dbReference type="RefSeq" id="WP_239894065.1">
    <property type="nucleotide sequence ID" value="NZ_JAJAXM010000016.1"/>
</dbReference>
<accession>A0ABD4SUH2</accession>
<keyword evidence="6 7" id="KW-0472">Membrane</keyword>
<dbReference type="AlphaFoldDB" id="A0ABD4SUH2"/>
<keyword evidence="3" id="KW-1003">Cell membrane</keyword>
<evidence type="ECO:0000256" key="7">
    <source>
        <dbReference type="SAM" id="Phobius"/>
    </source>
</evidence>
<name>A0ABD4SUH2_9NEIS</name>